<dbReference type="EMBL" id="UGPN01000002">
    <property type="protein sequence ID" value="STY64084.1"/>
    <property type="molecule type" value="Genomic_DNA"/>
</dbReference>
<protein>
    <submittedName>
        <fullName evidence="2">Uncharacterized protein</fullName>
    </submittedName>
</protein>
<keyword evidence="1" id="KW-0472">Membrane</keyword>
<organism evidence="2 5">
    <name type="scientific">Mannheimia haemolytica</name>
    <name type="common">Pasteurella haemolytica</name>
    <dbReference type="NCBI Taxonomy" id="75985"/>
    <lineage>
        <taxon>Bacteria</taxon>
        <taxon>Pseudomonadati</taxon>
        <taxon>Pseudomonadota</taxon>
        <taxon>Gammaproteobacteria</taxon>
        <taxon>Pasteurellales</taxon>
        <taxon>Pasteurellaceae</taxon>
        <taxon>Mannheimia</taxon>
    </lineage>
</organism>
<sequence length="37" mass="4351">MELGWNLTIGLLILNVFAFAWLYIINRISKEQLSKNQ</sequence>
<dbReference type="Proteomes" id="UP000254802">
    <property type="component" value="Unassembled WGS sequence"/>
</dbReference>
<keyword evidence="1" id="KW-0812">Transmembrane</keyword>
<reference evidence="4 5" key="1">
    <citation type="submission" date="2018-06" db="EMBL/GenBank/DDBJ databases">
        <authorList>
            <consortium name="Pathogen Informatics"/>
            <person name="Doyle S."/>
        </authorList>
    </citation>
    <scope>NUCLEOTIDE SEQUENCE [LARGE SCALE GENOMIC DNA]</scope>
    <source>
        <strain evidence="2 5">NCTC10638</strain>
        <strain evidence="3 4">NCTC9380</strain>
    </source>
</reference>
<dbReference type="Proteomes" id="UP000254031">
    <property type="component" value="Unassembled WGS sequence"/>
</dbReference>
<dbReference type="EMBL" id="UGPL01000006">
    <property type="protein sequence ID" value="STY65331.1"/>
    <property type="molecule type" value="Genomic_DNA"/>
</dbReference>
<evidence type="ECO:0000256" key="1">
    <source>
        <dbReference type="SAM" id="Phobius"/>
    </source>
</evidence>
<gene>
    <name evidence="2" type="ORF">NCTC10638_03259</name>
    <name evidence="3" type="ORF">NCTC9380_00594</name>
</gene>
<name>A0A378N6L8_MANHA</name>
<evidence type="ECO:0000313" key="3">
    <source>
        <dbReference type="EMBL" id="STY65331.1"/>
    </source>
</evidence>
<evidence type="ECO:0000313" key="2">
    <source>
        <dbReference type="EMBL" id="STY64084.1"/>
    </source>
</evidence>
<evidence type="ECO:0000313" key="5">
    <source>
        <dbReference type="Proteomes" id="UP000254802"/>
    </source>
</evidence>
<evidence type="ECO:0000313" key="4">
    <source>
        <dbReference type="Proteomes" id="UP000254031"/>
    </source>
</evidence>
<proteinExistence type="predicted"/>
<dbReference type="AlphaFoldDB" id="A0A378N6L8"/>
<accession>A0A378N6L8</accession>
<feature type="transmembrane region" description="Helical" evidence="1">
    <location>
        <begin position="6"/>
        <end position="25"/>
    </location>
</feature>
<keyword evidence="1" id="KW-1133">Transmembrane helix</keyword>